<feature type="compositionally biased region" description="Basic and acidic residues" evidence="1">
    <location>
        <begin position="104"/>
        <end position="115"/>
    </location>
</feature>
<feature type="compositionally biased region" description="Acidic residues" evidence="1">
    <location>
        <begin position="218"/>
        <end position="236"/>
    </location>
</feature>
<feature type="compositionally biased region" description="Acidic residues" evidence="1">
    <location>
        <begin position="92"/>
        <end position="103"/>
    </location>
</feature>
<dbReference type="AlphaFoldDB" id="A0A843WT50"/>
<organism evidence="2 3">
    <name type="scientific">Colocasia esculenta</name>
    <name type="common">Wild taro</name>
    <name type="synonym">Arum esculentum</name>
    <dbReference type="NCBI Taxonomy" id="4460"/>
    <lineage>
        <taxon>Eukaryota</taxon>
        <taxon>Viridiplantae</taxon>
        <taxon>Streptophyta</taxon>
        <taxon>Embryophyta</taxon>
        <taxon>Tracheophyta</taxon>
        <taxon>Spermatophyta</taxon>
        <taxon>Magnoliopsida</taxon>
        <taxon>Liliopsida</taxon>
        <taxon>Araceae</taxon>
        <taxon>Aroideae</taxon>
        <taxon>Colocasieae</taxon>
        <taxon>Colocasia</taxon>
    </lineage>
</organism>
<reference evidence="2" key="1">
    <citation type="submission" date="2017-07" db="EMBL/GenBank/DDBJ databases">
        <title>Taro Niue Genome Assembly and Annotation.</title>
        <authorList>
            <person name="Atibalentja N."/>
            <person name="Keating K."/>
            <person name="Fields C.J."/>
        </authorList>
    </citation>
    <scope>NUCLEOTIDE SEQUENCE</scope>
    <source>
        <strain evidence="2">Niue_2</strain>
        <tissue evidence="2">Leaf</tissue>
    </source>
</reference>
<sequence>MDFEAAAKEFTRSAEGAEGDTAMARKRSRRVSFADTTAIHVFDRDEDYDTPPDLKPGAEGSSGAGLGSEPLGFYVDFTHNEDARSPSRREEDGDDHEEQDGGEEEHQLFVRRDADSSSPGSTAGSVMSNDGTKRKVLDFTLPNGKSSGVTGYSSDMTLVAENSRSYDYEKLPPTLEVLLAEVNEAMQPQNQNDMSSLLSCSPNMGTGPPAENKGVLKEEEEEEEEQEEEEEEEEDAGGGGGWRAAAGVAGGGPGGRSPSPLRSFWKGKKREEGACEPEKTQPISGSTVF</sequence>
<protein>
    <submittedName>
        <fullName evidence="2">Uncharacterized protein</fullName>
    </submittedName>
</protein>
<feature type="region of interest" description="Disordered" evidence="1">
    <location>
        <begin position="1"/>
        <end position="30"/>
    </location>
</feature>
<evidence type="ECO:0000313" key="2">
    <source>
        <dbReference type="EMBL" id="MQM11197.1"/>
    </source>
</evidence>
<feature type="compositionally biased region" description="Basic and acidic residues" evidence="1">
    <location>
        <begin position="269"/>
        <end position="279"/>
    </location>
</feature>
<feature type="compositionally biased region" description="Gly residues" evidence="1">
    <location>
        <begin position="237"/>
        <end position="255"/>
    </location>
</feature>
<evidence type="ECO:0000313" key="3">
    <source>
        <dbReference type="Proteomes" id="UP000652761"/>
    </source>
</evidence>
<feature type="compositionally biased region" description="Polar residues" evidence="1">
    <location>
        <begin position="186"/>
        <end position="204"/>
    </location>
</feature>
<keyword evidence="3" id="KW-1185">Reference proteome</keyword>
<gene>
    <name evidence="2" type="ORF">Taro_044104</name>
</gene>
<feature type="region of interest" description="Disordered" evidence="1">
    <location>
        <begin position="42"/>
        <end position="153"/>
    </location>
</feature>
<name>A0A843WT50_COLES</name>
<proteinExistence type="predicted"/>
<dbReference type="EMBL" id="NMUH01004897">
    <property type="protein sequence ID" value="MQM11197.1"/>
    <property type="molecule type" value="Genomic_DNA"/>
</dbReference>
<evidence type="ECO:0000256" key="1">
    <source>
        <dbReference type="SAM" id="MobiDB-lite"/>
    </source>
</evidence>
<feature type="compositionally biased region" description="Basic and acidic residues" evidence="1">
    <location>
        <begin position="78"/>
        <end position="91"/>
    </location>
</feature>
<accession>A0A843WT50</accession>
<dbReference type="Proteomes" id="UP000652761">
    <property type="component" value="Unassembled WGS sequence"/>
</dbReference>
<feature type="region of interest" description="Disordered" evidence="1">
    <location>
        <begin position="186"/>
        <end position="289"/>
    </location>
</feature>
<dbReference type="PANTHER" id="PTHR35707:SF1">
    <property type="entry name" value="SPC7 KINETOCHORE PROTEIN DOMAIN-CONTAINING PROTEIN"/>
    <property type="match status" value="1"/>
</dbReference>
<dbReference type="OrthoDB" id="1929367at2759"/>
<comment type="caution">
    <text evidence="2">The sequence shown here is derived from an EMBL/GenBank/DDBJ whole genome shotgun (WGS) entry which is preliminary data.</text>
</comment>
<feature type="compositionally biased region" description="Polar residues" evidence="1">
    <location>
        <begin position="116"/>
        <end position="130"/>
    </location>
</feature>
<dbReference type="PANTHER" id="PTHR35707">
    <property type="entry name" value="OS06G0608100 PROTEIN"/>
    <property type="match status" value="1"/>
</dbReference>
<feature type="compositionally biased region" description="Basic and acidic residues" evidence="1">
    <location>
        <begin position="1"/>
        <end position="12"/>
    </location>
</feature>
<feature type="compositionally biased region" description="Polar residues" evidence="1">
    <location>
        <begin position="143"/>
        <end position="153"/>
    </location>
</feature>